<dbReference type="InterPro" id="IPR000477">
    <property type="entry name" value="RT_dom"/>
</dbReference>
<evidence type="ECO:0000313" key="2">
    <source>
        <dbReference type="EMBL" id="CAF2137305.1"/>
    </source>
</evidence>
<dbReference type="EMBL" id="CAJNRE010015454">
    <property type="protein sequence ID" value="CAF2137305.1"/>
    <property type="molecule type" value="Genomic_DNA"/>
</dbReference>
<gene>
    <name evidence="2" type="ORF">MBJ925_LOCUS28828</name>
</gene>
<dbReference type="Proteomes" id="UP000663824">
    <property type="component" value="Unassembled WGS sequence"/>
</dbReference>
<name>A0A816WQU4_9BILA</name>
<evidence type="ECO:0000313" key="3">
    <source>
        <dbReference type="Proteomes" id="UP000663824"/>
    </source>
</evidence>
<sequence>MNSQIHPLADEINTLDNQLSLLNVDEVIVDRFYEEKCQELQERCVEKVGEKRKKIHQLKLKTNELIREQEATHDDICSLKATINDIKREINQFEENGIVVDADPLIMNKNLVYIEQWTSNELDLSTLSSPFRTVAYSKDSWTATISNNHFLLIDQCPNLCLYDKQSILLKEYPWEYDSIPDMCWSSTLNSFIIITGKNGIFLMNENLTSLECIQTIEKKRWLSCTCSDSTLFLTTNESDSNIFQFNLLLSFHFMKEWKSPQSCNSDEVINNIAYNNETLALIIENETNNKKRIELRSLSTFDPLCTTNITRFGSWNVRSCYRVTKRELIVRRLKRYQIEVAALAETNIPNSGIYVVNEYTFIYSGALEKERTRAAHGAAVCLGPKASRVWRNSGSIWRSVNSRIVAVRIKCQSIPITVIAVYAPVNPSNGLNARVGVEQASSAQSVVGKHAVDKQNQNGRRLVDFCLFNRFVITNTFFPHKSVHQTTWMHPKTKQWYMLDYILVNRRFRNSIQDVSAHRGATGGIGTDHHLLMVKVRIHLKCRKKTTETGRLKLDYEKLNNEKLVAEFQTELLKHRNNTQENNRDLSVNEKFTQFADYIHEHSKEYFIKDQKYQKNTKEWFTHEIADIVDKKAKAYLQWQHHRVKDHDPATAFQTIRRLRGSGMNTEHIAIHDKDGNTLTNSEDRLNRWREYFDEILNPLLDQTEVSHQDAVPTIGEVVKAIKQIKNRRAPGKDEISAELIKAGGLPLAEWLHEIIRDVWEQEIMVKDWTVAVLIRLYKNKGDKRICDNYRGISLLVVAEKFFARILLNRIQSRLDKKLLEEQAGFRSGRSTLDQLFILKMVMERSREFNQPLHICFIDLQKAYDSVNREALWRVCRTYGLSDKMIKLLYEDVKAEVRIDGDFSWSIQMNTGVKQGCLLSPILFNVYIDFVMRQMLEQAGTEGITMNYRLGDLWYSGRGKSDDVKLLALMYAGDIAVMCQSTQELEKFIKAFEKGTLDFGLTMNIKKTCFMSLRQFQKSTCKSKKRTEIDHEPCDITIRNQKIENTDEFNYLGCYVSKDQTQYKDIETRVSKASSAFNSLRRIVWYRKCISIQAKIRIFRASVLPVLLYGSELWSLTVAEEQRLKAFYMKCLRVIIGVSIGDRMNNDLVLQLTGQPTLENILRRNRLGWFGHVNRMDNDQNCPMLTKKTLFTSFKDVKRPPHDIKLRWKDKVMMDITVVDIKNWRRETYGKDTWPKTINRGVAYGIFHTDATRVVREHKERAAERRTQEELMNHTPKKTTTDDITCKQCGRICKNIKGLKIHHHTCIYKNITDKKVVTQKIRQSISILSYRTTTSRPIKIIELLLKNNNNEYIWPNQTCGRALKARGVTSHVKACAKVWLEKQNFLF</sequence>
<dbReference type="InterPro" id="IPR036322">
    <property type="entry name" value="WD40_repeat_dom_sf"/>
</dbReference>
<proteinExistence type="predicted"/>
<dbReference type="InterPro" id="IPR036691">
    <property type="entry name" value="Endo/exonu/phosph_ase_sf"/>
</dbReference>
<dbReference type="SUPFAM" id="SSF56672">
    <property type="entry name" value="DNA/RNA polymerases"/>
    <property type="match status" value="1"/>
</dbReference>
<protein>
    <recommendedName>
        <fullName evidence="1">Reverse transcriptase domain-containing protein</fullName>
    </recommendedName>
</protein>
<reference evidence="2" key="1">
    <citation type="submission" date="2021-02" db="EMBL/GenBank/DDBJ databases">
        <authorList>
            <person name="Nowell W R."/>
        </authorList>
    </citation>
    <scope>NUCLEOTIDE SEQUENCE</scope>
</reference>
<accession>A0A816WQU4</accession>
<feature type="domain" description="Reverse transcriptase" evidence="1">
    <location>
        <begin position="758"/>
        <end position="1056"/>
    </location>
</feature>
<comment type="caution">
    <text evidence="2">The sequence shown here is derived from an EMBL/GenBank/DDBJ whole genome shotgun (WGS) entry which is preliminary data.</text>
</comment>
<dbReference type="InterPro" id="IPR043502">
    <property type="entry name" value="DNA/RNA_pol_sf"/>
</dbReference>
<evidence type="ECO:0000259" key="1">
    <source>
        <dbReference type="PROSITE" id="PS50878"/>
    </source>
</evidence>
<dbReference type="SUPFAM" id="SSF50978">
    <property type="entry name" value="WD40 repeat-like"/>
    <property type="match status" value="1"/>
</dbReference>
<dbReference type="CDD" id="cd01650">
    <property type="entry name" value="RT_nLTR_like"/>
    <property type="match status" value="1"/>
</dbReference>
<organism evidence="2 3">
    <name type="scientific">Rotaria magnacalcarata</name>
    <dbReference type="NCBI Taxonomy" id="392030"/>
    <lineage>
        <taxon>Eukaryota</taxon>
        <taxon>Metazoa</taxon>
        <taxon>Spiralia</taxon>
        <taxon>Gnathifera</taxon>
        <taxon>Rotifera</taxon>
        <taxon>Eurotatoria</taxon>
        <taxon>Bdelloidea</taxon>
        <taxon>Philodinida</taxon>
        <taxon>Philodinidae</taxon>
        <taxon>Rotaria</taxon>
    </lineage>
</organism>
<dbReference type="PANTHER" id="PTHR47027">
    <property type="entry name" value="REVERSE TRANSCRIPTASE DOMAIN-CONTAINING PROTEIN"/>
    <property type="match status" value="1"/>
</dbReference>
<dbReference type="PROSITE" id="PS50878">
    <property type="entry name" value="RT_POL"/>
    <property type="match status" value="1"/>
</dbReference>
<dbReference type="PANTHER" id="PTHR47027:SF20">
    <property type="entry name" value="REVERSE TRANSCRIPTASE-LIKE PROTEIN WITH RNA-DIRECTED DNA POLYMERASE DOMAIN"/>
    <property type="match status" value="1"/>
</dbReference>
<dbReference type="Gene3D" id="3.60.10.10">
    <property type="entry name" value="Endonuclease/exonuclease/phosphatase"/>
    <property type="match status" value="1"/>
</dbReference>
<dbReference type="SUPFAM" id="SSF56219">
    <property type="entry name" value="DNase I-like"/>
    <property type="match status" value="1"/>
</dbReference>
<dbReference type="Pfam" id="PF00078">
    <property type="entry name" value="RVT_1"/>
    <property type="match status" value="1"/>
</dbReference>